<evidence type="ECO:0000256" key="2">
    <source>
        <dbReference type="SAM" id="MobiDB-lite"/>
    </source>
</evidence>
<evidence type="ECO:0000256" key="1">
    <source>
        <dbReference type="SAM" id="Coils"/>
    </source>
</evidence>
<proteinExistence type="predicted"/>
<protein>
    <submittedName>
        <fullName evidence="3">Uncharacterized protein</fullName>
    </submittedName>
</protein>
<keyword evidence="4" id="KW-1185">Reference proteome</keyword>
<keyword evidence="1" id="KW-0175">Coiled coil</keyword>
<evidence type="ECO:0000313" key="4">
    <source>
        <dbReference type="Proteomes" id="UP000800035"/>
    </source>
</evidence>
<dbReference type="OrthoDB" id="202825at2759"/>
<feature type="region of interest" description="Disordered" evidence="2">
    <location>
        <begin position="101"/>
        <end position="129"/>
    </location>
</feature>
<dbReference type="EMBL" id="ML976979">
    <property type="protein sequence ID" value="KAF1962341.1"/>
    <property type="molecule type" value="Genomic_DNA"/>
</dbReference>
<reference evidence="3" key="1">
    <citation type="journal article" date="2020" name="Stud. Mycol.">
        <title>101 Dothideomycetes genomes: a test case for predicting lifestyles and emergence of pathogens.</title>
        <authorList>
            <person name="Haridas S."/>
            <person name="Albert R."/>
            <person name="Binder M."/>
            <person name="Bloem J."/>
            <person name="Labutti K."/>
            <person name="Salamov A."/>
            <person name="Andreopoulos B."/>
            <person name="Baker S."/>
            <person name="Barry K."/>
            <person name="Bills G."/>
            <person name="Bluhm B."/>
            <person name="Cannon C."/>
            <person name="Castanera R."/>
            <person name="Culley D."/>
            <person name="Daum C."/>
            <person name="Ezra D."/>
            <person name="Gonzalez J."/>
            <person name="Henrissat B."/>
            <person name="Kuo A."/>
            <person name="Liang C."/>
            <person name="Lipzen A."/>
            <person name="Lutzoni F."/>
            <person name="Magnuson J."/>
            <person name="Mondo S."/>
            <person name="Nolan M."/>
            <person name="Ohm R."/>
            <person name="Pangilinan J."/>
            <person name="Park H.-J."/>
            <person name="Ramirez L."/>
            <person name="Alfaro M."/>
            <person name="Sun H."/>
            <person name="Tritt A."/>
            <person name="Yoshinaga Y."/>
            <person name="Zwiers L.-H."/>
            <person name="Turgeon B."/>
            <person name="Goodwin S."/>
            <person name="Spatafora J."/>
            <person name="Crous P."/>
            <person name="Grigoriev I."/>
        </authorList>
    </citation>
    <scope>NUCLEOTIDE SEQUENCE</scope>
    <source>
        <strain evidence="3">CBS 675.92</strain>
    </source>
</reference>
<accession>A0A6A5UBS0</accession>
<organism evidence="3 4">
    <name type="scientific">Byssothecium circinans</name>
    <dbReference type="NCBI Taxonomy" id="147558"/>
    <lineage>
        <taxon>Eukaryota</taxon>
        <taxon>Fungi</taxon>
        <taxon>Dikarya</taxon>
        <taxon>Ascomycota</taxon>
        <taxon>Pezizomycotina</taxon>
        <taxon>Dothideomycetes</taxon>
        <taxon>Pleosporomycetidae</taxon>
        <taxon>Pleosporales</taxon>
        <taxon>Massarineae</taxon>
        <taxon>Massarinaceae</taxon>
        <taxon>Byssothecium</taxon>
    </lineage>
</organism>
<sequence>MPSKAARFMPTVAPPREAIAFALAIVKATPAGMSAKDYALKLRDHLRPGQLDLSDSEKGRYLDVVSYQQQRIGDLEKQIRELQAQNIQLERMGWLNIQDDTAAPASTGKRKRTAPPHKSSRVKPVHQPGSVEESMEVDFNILEGLGEDGTALMEQTWTFQKLLRHPDSDPKAVCSSLVGMTRALGRVVSQIARCYDRLATRTISKPNLTAAHDKSELSCAILVCSRIFAMILFGLESLNDDSPGTRLPGLVVFECVNTFSTALDAIELSARQSVMTATSSTKKTPGSKSDSLKDSLAARGIAQFLRTVIGALEKDHPLHQDLFDGFAFVLFERVSKRLYYTVFGRHRSATIEGDMTALPSNPADRTRQEMESLAIRLEVKALMLILERVMDRAPNHMNPTQSMNRAPTKRTLSFKNLPASRTRLSPFAKDRLQRTLVACMFGDKVDDPLKDLLTKPAQLAPLPALPKVTDKTVEEWYQDRVWELVGWDIMARETEWMDGRNARR</sequence>
<feature type="coiled-coil region" evidence="1">
    <location>
        <begin position="65"/>
        <end position="92"/>
    </location>
</feature>
<evidence type="ECO:0000313" key="3">
    <source>
        <dbReference type="EMBL" id="KAF1962341.1"/>
    </source>
</evidence>
<dbReference type="AlphaFoldDB" id="A0A6A5UBS0"/>
<name>A0A6A5UBS0_9PLEO</name>
<feature type="compositionally biased region" description="Basic residues" evidence="2">
    <location>
        <begin position="108"/>
        <end position="124"/>
    </location>
</feature>
<dbReference type="Proteomes" id="UP000800035">
    <property type="component" value="Unassembled WGS sequence"/>
</dbReference>
<gene>
    <name evidence="3" type="ORF">CC80DRAFT_588901</name>
</gene>